<organism evidence="4 5">
    <name type="scientific">Owenia fusiformis</name>
    <name type="common">Polychaete worm</name>
    <dbReference type="NCBI Taxonomy" id="6347"/>
    <lineage>
        <taxon>Eukaryota</taxon>
        <taxon>Metazoa</taxon>
        <taxon>Spiralia</taxon>
        <taxon>Lophotrochozoa</taxon>
        <taxon>Annelida</taxon>
        <taxon>Polychaeta</taxon>
        <taxon>Sedentaria</taxon>
        <taxon>Canalipalpata</taxon>
        <taxon>Sabellida</taxon>
        <taxon>Oweniida</taxon>
        <taxon>Oweniidae</taxon>
        <taxon>Owenia</taxon>
    </lineage>
</organism>
<comment type="similarity">
    <text evidence="1">Belongs to the sulfotransferase 1 family.</text>
</comment>
<gene>
    <name evidence="4" type="ORF">OFUS_LOCUS25385</name>
</gene>
<accession>A0A8S4Q6Y1</accession>
<dbReference type="Gene3D" id="3.40.50.300">
    <property type="entry name" value="P-loop containing nucleotide triphosphate hydrolases"/>
    <property type="match status" value="2"/>
</dbReference>
<dbReference type="SUPFAM" id="SSF52540">
    <property type="entry name" value="P-loop containing nucleoside triphosphate hydrolases"/>
    <property type="match status" value="1"/>
</dbReference>
<protein>
    <recommendedName>
        <fullName evidence="3">Sulfotransferase domain-containing protein</fullName>
    </recommendedName>
</protein>
<reference evidence="4" key="1">
    <citation type="submission" date="2022-03" db="EMBL/GenBank/DDBJ databases">
        <authorList>
            <person name="Martin C."/>
        </authorList>
    </citation>
    <scope>NUCLEOTIDE SEQUENCE</scope>
</reference>
<name>A0A8S4Q6Y1_OWEFU</name>
<keyword evidence="5" id="KW-1185">Reference proteome</keyword>
<dbReference type="EMBL" id="CAIIXF020000012">
    <property type="protein sequence ID" value="CAH1801609.1"/>
    <property type="molecule type" value="Genomic_DNA"/>
</dbReference>
<dbReference type="InterPro" id="IPR027417">
    <property type="entry name" value="P-loop_NTPase"/>
</dbReference>
<evidence type="ECO:0000256" key="1">
    <source>
        <dbReference type="ARBA" id="ARBA00005771"/>
    </source>
</evidence>
<dbReference type="GO" id="GO:0008146">
    <property type="term" value="F:sulfotransferase activity"/>
    <property type="evidence" value="ECO:0007669"/>
    <property type="project" value="InterPro"/>
</dbReference>
<feature type="domain" description="Sulfotransferase" evidence="3">
    <location>
        <begin position="161"/>
        <end position="247"/>
    </location>
</feature>
<dbReference type="Pfam" id="PF00685">
    <property type="entry name" value="Sulfotransfer_1"/>
    <property type="match status" value="1"/>
</dbReference>
<dbReference type="OrthoDB" id="6500128at2759"/>
<evidence type="ECO:0000256" key="2">
    <source>
        <dbReference type="ARBA" id="ARBA00022679"/>
    </source>
</evidence>
<evidence type="ECO:0000259" key="3">
    <source>
        <dbReference type="Pfam" id="PF00685"/>
    </source>
</evidence>
<dbReference type="PANTHER" id="PTHR11783">
    <property type="entry name" value="SULFOTRANSFERASE SULT"/>
    <property type="match status" value="1"/>
</dbReference>
<proteinExistence type="inferred from homology"/>
<dbReference type="InterPro" id="IPR000863">
    <property type="entry name" value="Sulfotransferase_dom"/>
</dbReference>
<sequence length="255" mass="29512">MDDFSIFSSNFLRGIINMASDCMRSKLVNRYWVYGKDYYKDGFMPYPHYHPAGYSDECKNLEIRDDDIFFTGFPRSGTHIGVELIQSVQNVGNKDFLKKHIHDRVEMVHISKDVMTGKVSLLEYGENPLPRLSAQPSPRFLFGPHLPYEFCPLGIQQGNCKDCHKVVKEVANFLGKALTEEQVSDITDHVKFDKIKENPAFGKAFENLKDVKTAHMRKGKIDDWKNFFTVAQSEQFDELYAQKMKDTDFPQPIYE</sequence>
<evidence type="ECO:0000313" key="4">
    <source>
        <dbReference type="EMBL" id="CAH1801609.1"/>
    </source>
</evidence>
<dbReference type="Proteomes" id="UP000749559">
    <property type="component" value="Unassembled WGS sequence"/>
</dbReference>
<dbReference type="AlphaFoldDB" id="A0A8S4Q6Y1"/>
<keyword evidence="2" id="KW-0808">Transferase</keyword>
<comment type="caution">
    <text evidence="4">The sequence shown here is derived from an EMBL/GenBank/DDBJ whole genome shotgun (WGS) entry which is preliminary data.</text>
</comment>
<evidence type="ECO:0000313" key="5">
    <source>
        <dbReference type="Proteomes" id="UP000749559"/>
    </source>
</evidence>